<organism evidence="2 3">
    <name type="scientific">Zingiber officinale</name>
    <name type="common">Ginger</name>
    <name type="synonym">Amomum zingiber</name>
    <dbReference type="NCBI Taxonomy" id="94328"/>
    <lineage>
        <taxon>Eukaryota</taxon>
        <taxon>Viridiplantae</taxon>
        <taxon>Streptophyta</taxon>
        <taxon>Embryophyta</taxon>
        <taxon>Tracheophyta</taxon>
        <taxon>Spermatophyta</taxon>
        <taxon>Magnoliopsida</taxon>
        <taxon>Liliopsida</taxon>
        <taxon>Zingiberales</taxon>
        <taxon>Zingiberaceae</taxon>
        <taxon>Zingiber</taxon>
    </lineage>
</organism>
<keyword evidence="1" id="KW-1133">Transmembrane helix</keyword>
<dbReference type="InterPro" id="IPR022227">
    <property type="entry name" value="DUF3754"/>
</dbReference>
<dbReference type="PANTHER" id="PTHR33645:SF11">
    <property type="entry name" value="AMINOPEPTIDASE (DUF3754)"/>
    <property type="match status" value="1"/>
</dbReference>
<evidence type="ECO:0008006" key="4">
    <source>
        <dbReference type="Google" id="ProtNLM"/>
    </source>
</evidence>
<name>A0A8J5LIZ7_ZINOF</name>
<dbReference type="Proteomes" id="UP000734854">
    <property type="component" value="Unassembled WGS sequence"/>
</dbReference>
<dbReference type="EMBL" id="JACMSC010000005">
    <property type="protein sequence ID" value="KAG6521731.1"/>
    <property type="molecule type" value="Genomic_DNA"/>
</dbReference>
<dbReference type="AlphaFoldDB" id="A0A8J5LIZ7"/>
<dbReference type="Pfam" id="PF12576">
    <property type="entry name" value="DUF3754"/>
    <property type="match status" value="1"/>
</dbReference>
<accession>A0A8J5LIZ7</accession>
<protein>
    <recommendedName>
        <fullName evidence="4">Aminopeptidase</fullName>
    </recommendedName>
</protein>
<sequence length="502" mass="58525">MAKGKDNGKGKGKGKAKVEDVISVEQESVIPVPKSDLITALTGLIRPEQVVQEDPAEFHKLCKRIEYTIRAWYLMQFEEMMQLYLLFDPIDGNQRLEQRKLSREKIDTLELDFLEHFFKVMEKSNFKLATDEEIEAALSENYLLNLPIEVDESKLDNKLLQRYFQKHPCENLPRFSEKYIIFHRGVGTDHTTGYFFMEKLDTIITSIWTKFLRATRLERFISKRSSNILRKDTEETTRIIDDSKELFKRKRIENMEFRTQDLLGKIEIQEPTFKRIIVVYSRRASTKDKIDRGIYVKHFRNIPMADLELVLPEKKNPSLTPRDWVSFLITMVLGLITLIGSFKMPKAEIRVVLTIIFGLIGYCAKIYFTFQQDIATYQNLITKSMFDKQLDTGKATLLHLCDDVIQQEVKEVIVSYFILMRERELTKEALDRHCEKLITEEFGKNCNFEVEDAIRKLEKLGIVTRSDEMIRAVPLKQANDIIGVTTEELVLMKAKQAQASSC</sequence>
<evidence type="ECO:0000313" key="3">
    <source>
        <dbReference type="Proteomes" id="UP000734854"/>
    </source>
</evidence>
<feature type="transmembrane region" description="Helical" evidence="1">
    <location>
        <begin position="349"/>
        <end position="370"/>
    </location>
</feature>
<keyword evidence="1" id="KW-0472">Membrane</keyword>
<keyword evidence="1" id="KW-0812">Transmembrane</keyword>
<feature type="transmembrane region" description="Helical" evidence="1">
    <location>
        <begin position="324"/>
        <end position="342"/>
    </location>
</feature>
<evidence type="ECO:0000313" key="2">
    <source>
        <dbReference type="EMBL" id="KAG6521731.1"/>
    </source>
</evidence>
<reference evidence="2 3" key="1">
    <citation type="submission" date="2020-08" db="EMBL/GenBank/DDBJ databases">
        <title>Plant Genome Project.</title>
        <authorList>
            <person name="Zhang R.-G."/>
        </authorList>
    </citation>
    <scope>NUCLEOTIDE SEQUENCE [LARGE SCALE GENOMIC DNA]</scope>
    <source>
        <tissue evidence="2">Rhizome</tissue>
    </source>
</reference>
<gene>
    <name evidence="2" type="ORF">ZIOFF_018857</name>
</gene>
<keyword evidence="3" id="KW-1185">Reference proteome</keyword>
<dbReference type="PANTHER" id="PTHR33645">
    <property type="entry name" value="AMINOPEPTIDASE (DUF3754)"/>
    <property type="match status" value="1"/>
</dbReference>
<proteinExistence type="predicted"/>
<evidence type="ECO:0000256" key="1">
    <source>
        <dbReference type="SAM" id="Phobius"/>
    </source>
</evidence>
<comment type="caution">
    <text evidence="2">The sequence shown here is derived from an EMBL/GenBank/DDBJ whole genome shotgun (WGS) entry which is preliminary data.</text>
</comment>